<reference evidence="3" key="1">
    <citation type="submission" date="2021-11" db="EMBL/GenBank/DDBJ databases">
        <title>Purpureocillium_takamizusanense_genome.</title>
        <authorList>
            <person name="Nguyen N.-H."/>
        </authorList>
    </citation>
    <scope>NUCLEOTIDE SEQUENCE</scope>
    <source>
        <strain evidence="3">PT3</strain>
    </source>
</reference>
<keyword evidence="4" id="KW-1185">Reference proteome</keyword>
<feature type="coiled-coil region" evidence="1">
    <location>
        <begin position="77"/>
        <end position="173"/>
    </location>
</feature>
<evidence type="ECO:0000313" key="3">
    <source>
        <dbReference type="EMBL" id="UNI21113.1"/>
    </source>
</evidence>
<dbReference type="OrthoDB" id="6423603at2759"/>
<sequence>MPIMAPRRRSLPPKAAASSTTLPSSSLKAPAAVTGLTTPSSSSYATAGGTSPAAGSSSKLYTNAANALAKMTVELGLRAVANQAERLERELKDVVAATARDDAFRREHERRLADMTREVLAVKARIDEAPRGGGSADVELLLERSRREAAEFREQLRKEMGDLRSMMNSVAAQLDSFPSPAEAEAMLASGVAGNHFMGPRASMAGKGFASVCRTDCSVQAPKRRIQEAISSTRRWHSDHKTSRLPDAEFVANYLKQQSKRDPGMAVFIQRAIQRRLQATRRRRLSSRPRSLDEFCRDVTWQDVEEAIVDALVHHEKSAIKALR</sequence>
<dbReference type="GeneID" id="72069079"/>
<dbReference type="RefSeq" id="XP_047844594.1">
    <property type="nucleotide sequence ID" value="XM_047988596.1"/>
</dbReference>
<feature type="region of interest" description="Disordered" evidence="2">
    <location>
        <begin position="1"/>
        <end position="57"/>
    </location>
</feature>
<name>A0A9Q8QJW5_9HYPO</name>
<dbReference type="EMBL" id="CP086359">
    <property type="protein sequence ID" value="UNI21113.1"/>
    <property type="molecule type" value="Genomic_DNA"/>
</dbReference>
<accession>A0A9Q8QJW5</accession>
<evidence type="ECO:0000256" key="1">
    <source>
        <dbReference type="SAM" id="Coils"/>
    </source>
</evidence>
<dbReference type="KEGG" id="ptkz:JDV02_007130"/>
<feature type="compositionally biased region" description="Low complexity" evidence="2">
    <location>
        <begin position="12"/>
        <end position="30"/>
    </location>
</feature>
<gene>
    <name evidence="3" type="ORF">JDV02_007130</name>
</gene>
<proteinExistence type="predicted"/>
<evidence type="ECO:0000313" key="4">
    <source>
        <dbReference type="Proteomes" id="UP000829364"/>
    </source>
</evidence>
<protein>
    <submittedName>
        <fullName evidence="3">Uncharacterized protein</fullName>
    </submittedName>
</protein>
<feature type="compositionally biased region" description="Low complexity" evidence="2">
    <location>
        <begin position="37"/>
        <end position="57"/>
    </location>
</feature>
<evidence type="ECO:0000256" key="2">
    <source>
        <dbReference type="SAM" id="MobiDB-lite"/>
    </source>
</evidence>
<feature type="compositionally biased region" description="Basic residues" evidence="2">
    <location>
        <begin position="1"/>
        <end position="11"/>
    </location>
</feature>
<keyword evidence="1" id="KW-0175">Coiled coil</keyword>
<dbReference type="Proteomes" id="UP000829364">
    <property type="component" value="Chromosome 6"/>
</dbReference>
<dbReference type="AlphaFoldDB" id="A0A9Q8QJW5"/>
<organism evidence="3 4">
    <name type="scientific">Purpureocillium takamizusanense</name>
    <dbReference type="NCBI Taxonomy" id="2060973"/>
    <lineage>
        <taxon>Eukaryota</taxon>
        <taxon>Fungi</taxon>
        <taxon>Dikarya</taxon>
        <taxon>Ascomycota</taxon>
        <taxon>Pezizomycotina</taxon>
        <taxon>Sordariomycetes</taxon>
        <taxon>Hypocreomycetidae</taxon>
        <taxon>Hypocreales</taxon>
        <taxon>Ophiocordycipitaceae</taxon>
        <taxon>Purpureocillium</taxon>
    </lineage>
</organism>